<reference evidence="4 5" key="1">
    <citation type="submission" date="2019-03" db="EMBL/GenBank/DDBJ databases">
        <authorList>
            <person name="Gaulin E."/>
            <person name="Dumas B."/>
        </authorList>
    </citation>
    <scope>NUCLEOTIDE SEQUENCE [LARGE SCALE GENOMIC DNA]</scope>
    <source>
        <strain evidence="4">CBS 568.67</strain>
    </source>
</reference>
<dbReference type="SMART" id="SM00580">
    <property type="entry name" value="PUG"/>
    <property type="match status" value="1"/>
</dbReference>
<dbReference type="Pfam" id="PF11470">
    <property type="entry name" value="TUG-UBL1"/>
    <property type="match status" value="1"/>
</dbReference>
<evidence type="ECO:0000313" key="3">
    <source>
        <dbReference type="EMBL" id="KAF0699409.1"/>
    </source>
</evidence>
<dbReference type="Gene3D" id="1.20.58.2190">
    <property type="match status" value="1"/>
</dbReference>
<dbReference type="PANTHER" id="PTHR46467">
    <property type="entry name" value="TETHER CONTAINING UBX DOMAIN FOR GLUT4"/>
    <property type="match status" value="1"/>
</dbReference>
<dbReference type="AlphaFoldDB" id="A0A485KPD5"/>
<dbReference type="GO" id="GO:0005634">
    <property type="term" value="C:nucleus"/>
    <property type="evidence" value="ECO:0007669"/>
    <property type="project" value="TreeGrafter"/>
</dbReference>
<dbReference type="InterPro" id="IPR036339">
    <property type="entry name" value="PUB-like_dom_sf"/>
</dbReference>
<feature type="region of interest" description="Disordered" evidence="1">
    <location>
        <begin position="568"/>
        <end position="619"/>
    </location>
</feature>
<keyword evidence="5" id="KW-1185">Reference proteome</keyword>
<dbReference type="CDD" id="cd09212">
    <property type="entry name" value="PUB"/>
    <property type="match status" value="1"/>
</dbReference>
<dbReference type="CDD" id="cd16105">
    <property type="entry name" value="Ubl_ASPSCR1_like"/>
    <property type="match status" value="1"/>
</dbReference>
<accession>A0A485KPD5</accession>
<gene>
    <name evidence="4" type="primary">Aste57867_10017</name>
    <name evidence="3" type="ORF">As57867_009978</name>
    <name evidence="4" type="ORF">ASTE57867_10017</name>
</gene>
<sequence length="619" mass="67674">MFGAAVINILLLEEPRKGTMSIVVLHDGYRKKIAVTAGTPMSDVLKKACEGFGLSNMEKFELRHKESLVDLSLPFRLSGVSVNAVVELREVKGGAAQSVRVCIQQADGQRQQGNFSPSKTLQDILLELNVSMDNSLNYMRRELKPSEFSLLTLQTLGLLSGSVMFRTQSQSVSSTSIAQPVAAPAPPATTKETKEVSPSPPKPVVALPASLVQSPSPSTLDDVNMLDDASEDIPLLSSYDAIQLVRNRCFDAVSKELVLTLMKIVCNLLSNPDEAKYRSIRVSNPKFTESVGKHIGGMAFLHSIGFAMDESKTHLVLANETTSALRLSLDVLHVEADDLGIDRMQRPVVVVPTAAPTEFDAFKPVITRVQAQPRGASITEIRLEDLKKKEQAILAVNIPPRMPRIYFPHEQLPAFSSGVPRGSGPSSDSQLLAHALRARQDEAEKNQSFRTSAMRELDEMQKKAVFQSTVLRIRFPDQVVLQATFHPNETIAAVVKLLHESLNDDVPAFYLYVTPPKQTLNLESTSTLTQLNLVPAALVYLAWFDPPQMRQVGAYFLDSVMEDLGAESKESSDATDGTLYPVARSLTNKPGNKMAVSSVAAEPKSATKSKTSKPGWLKL</sequence>
<dbReference type="InterPro" id="IPR029071">
    <property type="entry name" value="Ubiquitin-like_domsf"/>
</dbReference>
<feature type="region of interest" description="Disordered" evidence="1">
    <location>
        <begin position="176"/>
        <end position="202"/>
    </location>
</feature>
<dbReference type="GO" id="GO:0012506">
    <property type="term" value="C:vesicle membrane"/>
    <property type="evidence" value="ECO:0007669"/>
    <property type="project" value="TreeGrafter"/>
</dbReference>
<dbReference type="PANTHER" id="PTHR46467:SF1">
    <property type="entry name" value="TETHER CONTAINING UBX DOMAIN FOR GLUT4"/>
    <property type="match status" value="1"/>
</dbReference>
<dbReference type="Proteomes" id="UP000332933">
    <property type="component" value="Unassembled WGS sequence"/>
</dbReference>
<organism evidence="4 5">
    <name type="scientific">Aphanomyces stellatus</name>
    <dbReference type="NCBI Taxonomy" id="120398"/>
    <lineage>
        <taxon>Eukaryota</taxon>
        <taxon>Sar</taxon>
        <taxon>Stramenopiles</taxon>
        <taxon>Oomycota</taxon>
        <taxon>Saprolegniomycetes</taxon>
        <taxon>Saprolegniales</taxon>
        <taxon>Verrucalvaceae</taxon>
        <taxon>Aphanomyces</taxon>
    </lineage>
</organism>
<dbReference type="EMBL" id="CAADRA010005200">
    <property type="protein sequence ID" value="VFT86895.1"/>
    <property type="molecule type" value="Genomic_DNA"/>
</dbReference>
<dbReference type="InterPro" id="IPR018997">
    <property type="entry name" value="PUB_domain"/>
</dbReference>
<dbReference type="CDD" id="cd16118">
    <property type="entry name" value="UBX2_UBXN9"/>
    <property type="match status" value="1"/>
</dbReference>
<proteinExistence type="predicted"/>
<feature type="compositionally biased region" description="Low complexity" evidence="1">
    <location>
        <begin position="600"/>
        <end position="619"/>
    </location>
</feature>
<dbReference type="PROSITE" id="PS50033">
    <property type="entry name" value="UBX"/>
    <property type="match status" value="1"/>
</dbReference>
<evidence type="ECO:0000259" key="2">
    <source>
        <dbReference type="PROSITE" id="PS50033"/>
    </source>
</evidence>
<evidence type="ECO:0000313" key="4">
    <source>
        <dbReference type="EMBL" id="VFT86895.1"/>
    </source>
</evidence>
<dbReference type="Pfam" id="PF09409">
    <property type="entry name" value="PUB"/>
    <property type="match status" value="1"/>
</dbReference>
<dbReference type="InterPro" id="IPR021569">
    <property type="entry name" value="TUG-UBL1"/>
</dbReference>
<dbReference type="SUPFAM" id="SSF54236">
    <property type="entry name" value="Ubiquitin-like"/>
    <property type="match status" value="3"/>
</dbReference>
<feature type="domain" description="UBX" evidence="2">
    <location>
        <begin position="469"/>
        <end position="541"/>
    </location>
</feature>
<dbReference type="InterPro" id="IPR001012">
    <property type="entry name" value="UBX_dom"/>
</dbReference>
<name>A0A485KPD5_9STRA</name>
<dbReference type="SMART" id="SM00166">
    <property type="entry name" value="UBX"/>
    <property type="match status" value="1"/>
</dbReference>
<evidence type="ECO:0000313" key="5">
    <source>
        <dbReference type="Proteomes" id="UP000332933"/>
    </source>
</evidence>
<reference evidence="3" key="2">
    <citation type="submission" date="2019-06" db="EMBL/GenBank/DDBJ databases">
        <title>Genomics analysis of Aphanomyces spp. identifies a new class of oomycete effector associated with host adaptation.</title>
        <authorList>
            <person name="Gaulin E."/>
        </authorList>
    </citation>
    <scope>NUCLEOTIDE SEQUENCE</scope>
    <source>
        <strain evidence="3">CBS 578.67</strain>
    </source>
</reference>
<dbReference type="Gene3D" id="3.10.20.90">
    <property type="entry name" value="Phosphatidylinositol 3-kinase Catalytic Subunit, Chain A, domain 1"/>
    <property type="match status" value="2"/>
</dbReference>
<dbReference type="SUPFAM" id="SSF143503">
    <property type="entry name" value="PUG domain-like"/>
    <property type="match status" value="1"/>
</dbReference>
<protein>
    <submittedName>
        <fullName evidence="4">Aste57867_10017 protein</fullName>
    </submittedName>
</protein>
<dbReference type="GO" id="GO:0005737">
    <property type="term" value="C:cytoplasm"/>
    <property type="evidence" value="ECO:0007669"/>
    <property type="project" value="TreeGrafter"/>
</dbReference>
<evidence type="ECO:0000256" key="1">
    <source>
        <dbReference type="SAM" id="MobiDB-lite"/>
    </source>
</evidence>
<dbReference type="EMBL" id="VJMH01005179">
    <property type="protein sequence ID" value="KAF0699409.1"/>
    <property type="molecule type" value="Genomic_DNA"/>
</dbReference>
<dbReference type="OrthoDB" id="440781at2759"/>
<dbReference type="GO" id="GO:0006886">
    <property type="term" value="P:intracellular protein transport"/>
    <property type="evidence" value="ECO:0007669"/>
    <property type="project" value="TreeGrafter"/>
</dbReference>
<dbReference type="Pfam" id="PF00789">
    <property type="entry name" value="UBX"/>
    <property type="match status" value="1"/>
</dbReference>